<name>A0A7E4W5C9_PANRE</name>
<reference evidence="2" key="1">
    <citation type="journal article" date="2013" name="Genetics">
        <title>The draft genome and transcriptome of Panagrellus redivivus are shaped by the harsh demands of a free-living lifestyle.</title>
        <authorList>
            <person name="Srinivasan J."/>
            <person name="Dillman A.R."/>
            <person name="Macchietto M.G."/>
            <person name="Heikkinen L."/>
            <person name="Lakso M."/>
            <person name="Fracchia K.M."/>
            <person name="Antoshechkin I."/>
            <person name="Mortazavi A."/>
            <person name="Wong G."/>
            <person name="Sternberg P.W."/>
        </authorList>
    </citation>
    <scope>NUCLEOTIDE SEQUENCE [LARGE SCALE GENOMIC DNA]</scope>
    <source>
        <strain evidence="2">MT8872</strain>
    </source>
</reference>
<feature type="signal peptide" evidence="1">
    <location>
        <begin position="1"/>
        <end position="22"/>
    </location>
</feature>
<dbReference type="AlphaFoldDB" id="A0A7E4W5C9"/>
<evidence type="ECO:0000313" key="3">
    <source>
        <dbReference type="WBParaSite" id="Pan_g6638.t1"/>
    </source>
</evidence>
<proteinExistence type="predicted"/>
<evidence type="ECO:0000256" key="1">
    <source>
        <dbReference type="SAM" id="SignalP"/>
    </source>
</evidence>
<keyword evidence="1" id="KW-0732">Signal</keyword>
<evidence type="ECO:0000313" key="2">
    <source>
        <dbReference type="Proteomes" id="UP000492821"/>
    </source>
</evidence>
<feature type="chain" id="PRO_5029014536" evidence="1">
    <location>
        <begin position="23"/>
        <end position="139"/>
    </location>
</feature>
<reference evidence="3" key="2">
    <citation type="submission" date="2020-10" db="UniProtKB">
        <authorList>
            <consortium name="WormBaseParasite"/>
        </authorList>
    </citation>
    <scope>IDENTIFICATION</scope>
</reference>
<organism evidence="2 3">
    <name type="scientific">Panagrellus redivivus</name>
    <name type="common">Microworm</name>
    <dbReference type="NCBI Taxonomy" id="6233"/>
    <lineage>
        <taxon>Eukaryota</taxon>
        <taxon>Metazoa</taxon>
        <taxon>Ecdysozoa</taxon>
        <taxon>Nematoda</taxon>
        <taxon>Chromadorea</taxon>
        <taxon>Rhabditida</taxon>
        <taxon>Tylenchina</taxon>
        <taxon>Panagrolaimomorpha</taxon>
        <taxon>Panagrolaimoidea</taxon>
        <taxon>Panagrolaimidae</taxon>
        <taxon>Panagrellus</taxon>
    </lineage>
</organism>
<sequence length="139" mass="15951">MRFISTLLFAFIIYEAVNIANTRDWNYIHVIAKVLCNGVPISPYWIEVRARSLVFHGRRLLDIQTNNGQINETIFFYATPFSSPQILLNFFKQPCGCPKGFKVATEYSPERLTFLNPAEAFNNPWFLGLIDLQKLCGLA</sequence>
<protein>
    <submittedName>
        <fullName evidence="3">Uncharacterized protein</fullName>
    </submittedName>
</protein>
<dbReference type="WBParaSite" id="Pan_g6638.t1">
    <property type="protein sequence ID" value="Pan_g6638.t1"/>
    <property type="gene ID" value="Pan_g6638"/>
</dbReference>
<dbReference type="Proteomes" id="UP000492821">
    <property type="component" value="Unassembled WGS sequence"/>
</dbReference>
<accession>A0A7E4W5C9</accession>
<keyword evidence="2" id="KW-1185">Reference proteome</keyword>